<dbReference type="EMBL" id="KK207915">
    <property type="protein sequence ID" value="EZF48881.1"/>
    <property type="molecule type" value="Genomic_DNA"/>
</dbReference>
<name>A0A022VS56_TRIRU</name>
<gene>
    <name evidence="1" type="ORF">H103_07454</name>
</gene>
<reference evidence="1" key="1">
    <citation type="submission" date="2014-02" db="EMBL/GenBank/DDBJ databases">
        <title>The Genome Sequence of Trichophyton rubrum (morphotype fischeri) CBS 288.86.</title>
        <authorList>
            <consortium name="The Broad Institute Genomics Platform"/>
            <person name="Cuomo C.A."/>
            <person name="White T.C."/>
            <person name="Graser Y."/>
            <person name="Martinez-Rossi N."/>
            <person name="Heitman J."/>
            <person name="Young S.K."/>
            <person name="Zeng Q."/>
            <person name="Gargeya S."/>
            <person name="Abouelleil A."/>
            <person name="Alvarado L."/>
            <person name="Chapman S.B."/>
            <person name="Gainer-Dewar J."/>
            <person name="Goldberg J."/>
            <person name="Griggs A."/>
            <person name="Gujja S."/>
            <person name="Hansen M."/>
            <person name="Howarth C."/>
            <person name="Imamovic A."/>
            <person name="Larimer J."/>
            <person name="Martinez D."/>
            <person name="Murphy C."/>
            <person name="Pearson M.D."/>
            <person name="Persinoti G."/>
            <person name="Poon T."/>
            <person name="Priest M."/>
            <person name="Roberts A.D."/>
            <person name="Saif S."/>
            <person name="Shea T.D."/>
            <person name="Sykes S.N."/>
            <person name="Wortman J."/>
            <person name="Nusbaum C."/>
            <person name="Birren B."/>
        </authorList>
    </citation>
    <scope>NUCLEOTIDE SEQUENCE [LARGE SCALE GENOMIC DNA]</scope>
    <source>
        <strain evidence="1">CBS 288.86</strain>
    </source>
</reference>
<protein>
    <submittedName>
        <fullName evidence="1">Uncharacterized protein</fullName>
    </submittedName>
</protein>
<dbReference type="AlphaFoldDB" id="A0A022VS56"/>
<sequence length="89" mass="9792">MYRVLVRYCTPRSRNDTPLAVCFQYFDRTLKAVDLSINSGLRPIEEREGIFPVTSLRAGKASGLDQGLYASASCSALLYVSTCTSLVAH</sequence>
<organism evidence="1">
    <name type="scientific">Trichophyton rubrum CBS 288.86</name>
    <dbReference type="NCBI Taxonomy" id="1215330"/>
    <lineage>
        <taxon>Eukaryota</taxon>
        <taxon>Fungi</taxon>
        <taxon>Dikarya</taxon>
        <taxon>Ascomycota</taxon>
        <taxon>Pezizomycotina</taxon>
        <taxon>Eurotiomycetes</taxon>
        <taxon>Eurotiomycetidae</taxon>
        <taxon>Onygenales</taxon>
        <taxon>Arthrodermataceae</taxon>
        <taxon>Trichophyton</taxon>
    </lineage>
</organism>
<dbReference type="Proteomes" id="UP000023758">
    <property type="component" value="Unassembled WGS sequence"/>
</dbReference>
<accession>A0A022VS56</accession>
<proteinExistence type="predicted"/>
<evidence type="ECO:0000313" key="1">
    <source>
        <dbReference type="EMBL" id="EZF48881.1"/>
    </source>
</evidence>